<dbReference type="EMBL" id="BRXW01000400">
    <property type="protein sequence ID" value="GMH51012.1"/>
    <property type="molecule type" value="Genomic_DNA"/>
</dbReference>
<feature type="region of interest" description="Disordered" evidence="1">
    <location>
        <begin position="1"/>
        <end position="65"/>
    </location>
</feature>
<dbReference type="Gene3D" id="2.60.200.20">
    <property type="match status" value="1"/>
</dbReference>
<evidence type="ECO:0000313" key="4">
    <source>
        <dbReference type="Proteomes" id="UP001165122"/>
    </source>
</evidence>
<reference evidence="4" key="1">
    <citation type="journal article" date="2023" name="Commun. Biol.">
        <title>Genome analysis of Parmales, the sister group of diatoms, reveals the evolutionary specialization of diatoms from phago-mixotrophs to photoautotrophs.</title>
        <authorList>
            <person name="Ban H."/>
            <person name="Sato S."/>
            <person name="Yoshikawa S."/>
            <person name="Yamada K."/>
            <person name="Nakamura Y."/>
            <person name="Ichinomiya M."/>
            <person name="Sato N."/>
            <person name="Blanc-Mathieu R."/>
            <person name="Endo H."/>
            <person name="Kuwata A."/>
            <person name="Ogata H."/>
        </authorList>
    </citation>
    <scope>NUCLEOTIDE SEQUENCE [LARGE SCALE GENOMIC DNA]</scope>
    <source>
        <strain evidence="4">NIES 3700</strain>
    </source>
</reference>
<dbReference type="InterPro" id="IPR008984">
    <property type="entry name" value="SMAD_FHA_dom_sf"/>
</dbReference>
<gene>
    <name evidence="3" type="ORF">TrLO_g12742</name>
</gene>
<evidence type="ECO:0000256" key="1">
    <source>
        <dbReference type="SAM" id="MobiDB-lite"/>
    </source>
</evidence>
<keyword evidence="4" id="KW-1185">Reference proteome</keyword>
<feature type="compositionally biased region" description="Low complexity" evidence="1">
    <location>
        <begin position="10"/>
        <end position="22"/>
    </location>
</feature>
<protein>
    <recommendedName>
        <fullName evidence="2">FHA domain-containing protein</fullName>
    </recommendedName>
</protein>
<dbReference type="SUPFAM" id="SSF49879">
    <property type="entry name" value="SMAD/FHA domain"/>
    <property type="match status" value="1"/>
</dbReference>
<feature type="compositionally biased region" description="Polar residues" evidence="1">
    <location>
        <begin position="48"/>
        <end position="62"/>
    </location>
</feature>
<organism evidence="3 4">
    <name type="scientific">Triparma laevis f. longispina</name>
    <dbReference type="NCBI Taxonomy" id="1714387"/>
    <lineage>
        <taxon>Eukaryota</taxon>
        <taxon>Sar</taxon>
        <taxon>Stramenopiles</taxon>
        <taxon>Ochrophyta</taxon>
        <taxon>Bolidophyceae</taxon>
        <taxon>Parmales</taxon>
        <taxon>Triparmaceae</taxon>
        <taxon>Triparma</taxon>
    </lineage>
</organism>
<accession>A0A9W6ZAQ8</accession>
<dbReference type="AlphaFoldDB" id="A0A9W6ZAQ8"/>
<evidence type="ECO:0000259" key="2">
    <source>
        <dbReference type="PROSITE" id="PS50006"/>
    </source>
</evidence>
<name>A0A9W6ZAQ8_9STRA</name>
<dbReference type="SMART" id="SM00240">
    <property type="entry name" value="FHA"/>
    <property type="match status" value="1"/>
</dbReference>
<dbReference type="Pfam" id="PF00498">
    <property type="entry name" value="FHA"/>
    <property type="match status" value="1"/>
</dbReference>
<sequence length="220" mass="24274">MSKREHDHSTSNAISSALSSNNKSKKAKYDDVGEFSAKSGDEWGVNKDTGSGANNSDSSTGPKQKANFGLSGALAKDEVTGAVKNGVLLKYSPPAERVKPTAKWRLYVFKGEELLETLHLGRDDYYLFGRDDKVADIHVEHGSLSGQHAVLQFRQVPYSGPKQKFKGKLVCKPYVIDLESTNGTLLNGEKIEGGRYYEAKKGDVMRFGESTREYVMMIEK</sequence>
<comment type="caution">
    <text evidence="3">The sequence shown here is derived from an EMBL/GenBank/DDBJ whole genome shotgun (WGS) entry which is preliminary data.</text>
</comment>
<dbReference type="PROSITE" id="PS50006">
    <property type="entry name" value="FHA_DOMAIN"/>
    <property type="match status" value="1"/>
</dbReference>
<evidence type="ECO:0000313" key="3">
    <source>
        <dbReference type="EMBL" id="GMH51012.1"/>
    </source>
</evidence>
<dbReference type="OrthoDB" id="444265at2759"/>
<feature type="domain" description="FHA" evidence="2">
    <location>
        <begin position="126"/>
        <end position="191"/>
    </location>
</feature>
<proteinExistence type="predicted"/>
<dbReference type="InterPro" id="IPR000253">
    <property type="entry name" value="FHA_dom"/>
</dbReference>
<dbReference type="PANTHER" id="PTHR23308">
    <property type="entry name" value="NUCLEAR INHIBITOR OF PROTEIN PHOSPHATASE-1"/>
    <property type="match status" value="1"/>
</dbReference>
<dbReference type="Proteomes" id="UP001165122">
    <property type="component" value="Unassembled WGS sequence"/>
</dbReference>
<dbReference type="InterPro" id="IPR050923">
    <property type="entry name" value="Cell_Proc_Reg/RNA_Proc"/>
</dbReference>